<evidence type="ECO:0000313" key="1">
    <source>
        <dbReference type="EMBL" id="CAB4263671.1"/>
    </source>
</evidence>
<proteinExistence type="predicted"/>
<organism evidence="1 2">
    <name type="scientific">Prunus armeniaca</name>
    <name type="common">Apricot</name>
    <name type="synonym">Armeniaca vulgaris</name>
    <dbReference type="NCBI Taxonomy" id="36596"/>
    <lineage>
        <taxon>Eukaryota</taxon>
        <taxon>Viridiplantae</taxon>
        <taxon>Streptophyta</taxon>
        <taxon>Embryophyta</taxon>
        <taxon>Tracheophyta</taxon>
        <taxon>Spermatophyta</taxon>
        <taxon>Magnoliopsida</taxon>
        <taxon>eudicotyledons</taxon>
        <taxon>Gunneridae</taxon>
        <taxon>Pentapetalae</taxon>
        <taxon>rosids</taxon>
        <taxon>fabids</taxon>
        <taxon>Rosales</taxon>
        <taxon>Rosaceae</taxon>
        <taxon>Amygdaloideae</taxon>
        <taxon>Amygdaleae</taxon>
        <taxon>Prunus</taxon>
    </lineage>
</organism>
<dbReference type="Proteomes" id="UP000507222">
    <property type="component" value="Unassembled WGS sequence"/>
</dbReference>
<dbReference type="AlphaFoldDB" id="A0A6J5TIC0"/>
<accession>A0A6J5TIC0</accession>
<protein>
    <submittedName>
        <fullName evidence="1">Uncharacterized protein</fullName>
    </submittedName>
</protein>
<sequence length="115" mass="12828">MEGYSWKKDKLYPDLAYISNTPISPIKCSHQCTGFSERHTSSRSEDDTNDCHCPYSHAKSNGQIVSWQSKVFNARAAIVLSCRCKFDIHSVLGLIPKAPSFSEEPAKAYKESVGL</sequence>
<reference evidence="1 2" key="1">
    <citation type="submission" date="2020-05" db="EMBL/GenBank/DDBJ databases">
        <authorList>
            <person name="Campoy J."/>
            <person name="Schneeberger K."/>
            <person name="Spophaly S."/>
        </authorList>
    </citation>
    <scope>NUCLEOTIDE SEQUENCE [LARGE SCALE GENOMIC DNA]</scope>
    <source>
        <strain evidence="1">PruArmRojPasFocal</strain>
    </source>
</reference>
<gene>
    <name evidence="1" type="ORF">CURHAP_LOCUS4321</name>
</gene>
<name>A0A6J5TIC0_PRUAR</name>
<dbReference type="EMBL" id="CAEKDK010000001">
    <property type="protein sequence ID" value="CAB4263671.1"/>
    <property type="molecule type" value="Genomic_DNA"/>
</dbReference>
<evidence type="ECO:0000313" key="2">
    <source>
        <dbReference type="Proteomes" id="UP000507222"/>
    </source>
</evidence>